<protein>
    <submittedName>
        <fullName evidence="1">Uncharacterized protein</fullName>
    </submittedName>
</protein>
<gene>
    <name evidence="1" type="ORF">Syun_022533</name>
</gene>
<reference evidence="1 2" key="1">
    <citation type="submission" date="2024-01" db="EMBL/GenBank/DDBJ databases">
        <title>Genome assemblies of Stephania.</title>
        <authorList>
            <person name="Yang L."/>
        </authorList>
    </citation>
    <scope>NUCLEOTIDE SEQUENCE [LARGE SCALE GENOMIC DNA]</scope>
    <source>
        <strain evidence="1">YNDBR</strain>
        <tissue evidence="1">Leaf</tissue>
    </source>
</reference>
<keyword evidence="2" id="KW-1185">Reference proteome</keyword>
<dbReference type="AlphaFoldDB" id="A0AAP0F9T9"/>
<dbReference type="Proteomes" id="UP001420932">
    <property type="component" value="Unassembled WGS sequence"/>
</dbReference>
<dbReference type="EMBL" id="JBBNAF010000010">
    <property type="protein sequence ID" value="KAK9106522.1"/>
    <property type="molecule type" value="Genomic_DNA"/>
</dbReference>
<name>A0AAP0F9T9_9MAGN</name>
<comment type="caution">
    <text evidence="1">The sequence shown here is derived from an EMBL/GenBank/DDBJ whole genome shotgun (WGS) entry which is preliminary data.</text>
</comment>
<evidence type="ECO:0000313" key="1">
    <source>
        <dbReference type="EMBL" id="KAK9106522.1"/>
    </source>
</evidence>
<organism evidence="1 2">
    <name type="scientific">Stephania yunnanensis</name>
    <dbReference type="NCBI Taxonomy" id="152371"/>
    <lineage>
        <taxon>Eukaryota</taxon>
        <taxon>Viridiplantae</taxon>
        <taxon>Streptophyta</taxon>
        <taxon>Embryophyta</taxon>
        <taxon>Tracheophyta</taxon>
        <taxon>Spermatophyta</taxon>
        <taxon>Magnoliopsida</taxon>
        <taxon>Ranunculales</taxon>
        <taxon>Menispermaceae</taxon>
        <taxon>Menispermoideae</taxon>
        <taxon>Cissampelideae</taxon>
        <taxon>Stephania</taxon>
    </lineage>
</organism>
<proteinExistence type="predicted"/>
<evidence type="ECO:0000313" key="2">
    <source>
        <dbReference type="Proteomes" id="UP001420932"/>
    </source>
</evidence>
<accession>A0AAP0F9T9</accession>
<sequence length="81" mass="9039">MLPPLLAGAPLLLPRQATSLSLSLPSFLSSIRFLSKSFFFFLFDVTTLKSLQPQYAAISVHVDTRLEERIPVRVSAHRILA</sequence>